<dbReference type="InterPro" id="IPR036397">
    <property type="entry name" value="RNaseH_sf"/>
</dbReference>
<protein>
    <submittedName>
        <fullName evidence="4">RNA-directed DNA polymerase</fullName>
        <ecNumber evidence="4">2.7.7.49</ecNumber>
    </submittedName>
</protein>
<feature type="domain" description="Retrovirus-related Pol polyprotein from transposon TNT 1-94-like beta-barrel" evidence="3">
    <location>
        <begin position="291"/>
        <end position="365"/>
    </location>
</feature>
<dbReference type="Pfam" id="PF03732">
    <property type="entry name" value="Retrotrans_gag"/>
    <property type="match status" value="1"/>
</dbReference>
<dbReference type="Gene3D" id="3.30.420.10">
    <property type="entry name" value="Ribonuclease H-like superfamily/Ribonuclease H"/>
    <property type="match status" value="1"/>
</dbReference>
<dbReference type="PANTHER" id="PTHR34222:SF102">
    <property type="entry name" value="RNA-DIRECTED DNA POLYMERASE"/>
    <property type="match status" value="1"/>
</dbReference>
<reference evidence="4" key="1">
    <citation type="journal article" date="2017" name="Nature">
        <title>The sunflower genome provides insights into oil metabolism, flowering and Asterid evolution.</title>
        <authorList>
            <person name="Badouin H."/>
            <person name="Gouzy J."/>
            <person name="Grassa C.J."/>
            <person name="Murat F."/>
            <person name="Staton S.E."/>
            <person name="Cottret L."/>
            <person name="Lelandais-Briere C."/>
            <person name="Owens G.L."/>
            <person name="Carrere S."/>
            <person name="Mayjonade B."/>
            <person name="Legrand L."/>
            <person name="Gill N."/>
            <person name="Kane N.C."/>
            <person name="Bowers J.E."/>
            <person name="Hubner S."/>
            <person name="Bellec A."/>
            <person name="Berard A."/>
            <person name="Berges H."/>
            <person name="Blanchet N."/>
            <person name="Boniface M.C."/>
            <person name="Brunel D."/>
            <person name="Catrice O."/>
            <person name="Chaidir N."/>
            <person name="Claudel C."/>
            <person name="Donnadieu C."/>
            <person name="Faraut T."/>
            <person name="Fievet G."/>
            <person name="Helmstetter N."/>
            <person name="King M."/>
            <person name="Knapp S.J."/>
            <person name="Lai Z."/>
            <person name="Le Paslier M.C."/>
            <person name="Lippi Y."/>
            <person name="Lorenzon L."/>
            <person name="Mandel J.R."/>
            <person name="Marage G."/>
            <person name="Marchand G."/>
            <person name="Marquand E."/>
            <person name="Bret-Mestries E."/>
            <person name="Morien E."/>
            <person name="Nambeesan S."/>
            <person name="Nguyen T."/>
            <person name="Pegot-Espagnet P."/>
            <person name="Pouilly N."/>
            <person name="Raftis F."/>
            <person name="Sallet E."/>
            <person name="Schiex T."/>
            <person name="Thomas J."/>
            <person name="Vandecasteele C."/>
            <person name="Vares D."/>
            <person name="Vear F."/>
            <person name="Vautrin S."/>
            <person name="Crespi M."/>
            <person name="Mangin B."/>
            <person name="Burke J.M."/>
            <person name="Salse J."/>
            <person name="Munos S."/>
            <person name="Vincourt P."/>
            <person name="Rieseberg L.H."/>
            <person name="Langlade N.B."/>
        </authorList>
    </citation>
    <scope>NUCLEOTIDE SEQUENCE</scope>
    <source>
        <tissue evidence="4">Leaves</tissue>
    </source>
</reference>
<dbReference type="AlphaFoldDB" id="A0A9K3H774"/>
<dbReference type="EMBL" id="MNCJ02000329">
    <property type="protein sequence ID" value="KAF5769630.1"/>
    <property type="molecule type" value="Genomic_DNA"/>
</dbReference>
<dbReference type="Pfam" id="PF22936">
    <property type="entry name" value="Pol_BBD"/>
    <property type="match status" value="1"/>
</dbReference>
<dbReference type="Pfam" id="PF13976">
    <property type="entry name" value="gag_pre-integrs"/>
    <property type="match status" value="1"/>
</dbReference>
<keyword evidence="4" id="KW-0808">Transferase</keyword>
<accession>A0A9K3H774</accession>
<dbReference type="GO" id="GO:0003964">
    <property type="term" value="F:RNA-directed DNA polymerase activity"/>
    <property type="evidence" value="ECO:0007669"/>
    <property type="project" value="UniProtKB-KW"/>
</dbReference>
<dbReference type="Proteomes" id="UP000215914">
    <property type="component" value="Unassembled WGS sequence"/>
</dbReference>
<dbReference type="Gramene" id="mRNA:HanXRQr2_Chr14g0650511">
    <property type="protein sequence ID" value="CDS:HanXRQr2_Chr14g0650511.1"/>
    <property type="gene ID" value="HanXRQr2_Chr14g0650511"/>
</dbReference>
<dbReference type="InterPro" id="IPR025724">
    <property type="entry name" value="GAG-pre-integrase_dom"/>
</dbReference>
<organism evidence="4 5">
    <name type="scientific">Helianthus annuus</name>
    <name type="common">Common sunflower</name>
    <dbReference type="NCBI Taxonomy" id="4232"/>
    <lineage>
        <taxon>Eukaryota</taxon>
        <taxon>Viridiplantae</taxon>
        <taxon>Streptophyta</taxon>
        <taxon>Embryophyta</taxon>
        <taxon>Tracheophyta</taxon>
        <taxon>Spermatophyta</taxon>
        <taxon>Magnoliopsida</taxon>
        <taxon>eudicotyledons</taxon>
        <taxon>Gunneridae</taxon>
        <taxon>Pentapetalae</taxon>
        <taxon>asterids</taxon>
        <taxon>campanulids</taxon>
        <taxon>Asterales</taxon>
        <taxon>Asteraceae</taxon>
        <taxon>Asteroideae</taxon>
        <taxon>Heliantheae alliance</taxon>
        <taxon>Heliantheae</taxon>
        <taxon>Helianthus</taxon>
    </lineage>
</organism>
<dbReference type="PANTHER" id="PTHR34222">
    <property type="entry name" value="GAG_PRE-INTEGRS DOMAIN-CONTAINING PROTEIN"/>
    <property type="match status" value="1"/>
</dbReference>
<keyword evidence="4" id="KW-0548">Nucleotidyltransferase</keyword>
<evidence type="ECO:0000313" key="5">
    <source>
        <dbReference type="Proteomes" id="UP000215914"/>
    </source>
</evidence>
<evidence type="ECO:0000313" key="4">
    <source>
        <dbReference type="EMBL" id="KAF5769630.1"/>
    </source>
</evidence>
<comment type="caution">
    <text evidence="4">The sequence shown here is derived from an EMBL/GenBank/DDBJ whole genome shotgun (WGS) entry which is preliminary data.</text>
</comment>
<gene>
    <name evidence="4" type="ORF">HanXRQr2_Chr14g0650511</name>
</gene>
<feature type="domain" description="GAG-pre-integrase" evidence="2">
    <location>
        <begin position="414"/>
        <end position="458"/>
    </location>
</feature>
<feature type="domain" description="Retrotransposon gag" evidence="1">
    <location>
        <begin position="20"/>
        <end position="81"/>
    </location>
</feature>
<evidence type="ECO:0000259" key="2">
    <source>
        <dbReference type="Pfam" id="PF13976"/>
    </source>
</evidence>
<evidence type="ECO:0000259" key="1">
    <source>
        <dbReference type="Pfam" id="PF03732"/>
    </source>
</evidence>
<reference evidence="4" key="2">
    <citation type="submission" date="2020-06" db="EMBL/GenBank/DDBJ databases">
        <title>Helianthus annuus Genome sequencing and assembly Release 2.</title>
        <authorList>
            <person name="Gouzy J."/>
            <person name="Langlade N."/>
            <person name="Munos S."/>
        </authorList>
    </citation>
    <scope>NUCLEOTIDE SEQUENCE</scope>
    <source>
        <tissue evidence="4">Leaves</tissue>
    </source>
</reference>
<dbReference type="InterPro" id="IPR005162">
    <property type="entry name" value="Retrotrans_gag_dom"/>
</dbReference>
<dbReference type="GO" id="GO:0003676">
    <property type="term" value="F:nucleic acid binding"/>
    <property type="evidence" value="ECO:0007669"/>
    <property type="project" value="InterPro"/>
</dbReference>
<proteinExistence type="predicted"/>
<dbReference type="InterPro" id="IPR054722">
    <property type="entry name" value="PolX-like_BBD"/>
</dbReference>
<keyword evidence="4" id="KW-0695">RNA-directed DNA polymerase</keyword>
<dbReference type="EC" id="2.7.7.49" evidence="4"/>
<evidence type="ECO:0000259" key="3">
    <source>
        <dbReference type="Pfam" id="PF22936"/>
    </source>
</evidence>
<sequence length="514" mass="57700">MRCDAMIKGWLTASMEKTIRGSVKYANTSAEIWADLKERFGKESAPRAYELKQKITVTRQDNNSVSAYYTALRSLWDEISSVLPTPRCTCGHCTCEIGKRLNEFQEKERLYQFLMGLDGGFSTIRTQVLSMKPNPTLREAYRLASEDEQQRSITASKEGHIEPAAFQTYSQGRRDGTNRRGNSGDKVLQRDYKRNNDGQEHCTICGRDGHKKEGCFKVIGYPDWWPGKLKNEKAKPKVAHVDGEGSTVGGLTDTQYQTLLKHLSENNDKAQGDVSRKANMAGMVNINNDDWIVDSGSTDHIVHKDGMLENASKARSETPVVIPNGESISGEATGDSTLMGGTKIGGVLYIPKFNCNLLSVSRLSRELNCVVSFYPDFCVMQGLHSKKLIGAGKCVHGLYRMGVLRDDRRVMTLKTDAEVWHSRLGHASTSKLSHIESLKNVSFGFKYHVCHACMKAKHTRSIFPKSFIKSNECFELIHCDIWGKYRKPSTGLANFFLTIVDDYSRGVWVYLIKT</sequence>
<keyword evidence="5" id="KW-1185">Reference proteome</keyword>
<name>A0A9K3H774_HELAN</name>